<accession>I4BQT4</accession>
<dbReference type="HOGENOM" id="CLU_151185_4_1_11"/>
<dbReference type="Pfam" id="PF06013">
    <property type="entry name" value="WXG100"/>
    <property type="match status" value="1"/>
</dbReference>
<dbReference type="NCBIfam" id="TIGR03930">
    <property type="entry name" value="WXG100_ESAT6"/>
    <property type="match status" value="1"/>
</dbReference>
<name>I4BQT4_MYCCN</name>
<sequence>MTVLVVDFGRLRSAITHMEEFGNHVTECLEDIEQTMAALRESWHGDGSDAQAQAQRRWADGTEQMKEALSALQKIADGARANYSDAVSKNAQMWQA</sequence>
<evidence type="ECO:0000256" key="1">
    <source>
        <dbReference type="RuleBase" id="RU362001"/>
    </source>
</evidence>
<dbReference type="Gene3D" id="1.10.287.1060">
    <property type="entry name" value="ESAT-6-like"/>
    <property type="match status" value="1"/>
</dbReference>
<comment type="similarity">
    <text evidence="1">Belongs to the WXG100 family.</text>
</comment>
<dbReference type="RefSeq" id="WP_014818107.1">
    <property type="nucleotide sequence ID" value="NC_018027.1"/>
</dbReference>
<organism evidence="2 3">
    <name type="scientific">Mycolicibacterium chubuense (strain NBB4)</name>
    <name type="common">Mycobacterium chubuense</name>
    <dbReference type="NCBI Taxonomy" id="710421"/>
    <lineage>
        <taxon>Bacteria</taxon>
        <taxon>Bacillati</taxon>
        <taxon>Actinomycetota</taxon>
        <taxon>Actinomycetes</taxon>
        <taxon>Mycobacteriales</taxon>
        <taxon>Mycobacteriaceae</taxon>
        <taxon>Mycolicibacterium</taxon>
    </lineage>
</organism>
<dbReference type="eggNOG" id="COG4842">
    <property type="taxonomic scope" value="Bacteria"/>
</dbReference>
<proteinExistence type="inferred from homology"/>
<dbReference type="STRING" id="710421.Mycch_4949"/>
<dbReference type="KEGG" id="mcb:Mycch_4949"/>
<evidence type="ECO:0000313" key="2">
    <source>
        <dbReference type="EMBL" id="AFM19641.1"/>
    </source>
</evidence>
<dbReference type="InterPro" id="IPR036689">
    <property type="entry name" value="ESAT-6-like_sf"/>
</dbReference>
<dbReference type="SUPFAM" id="SSF140453">
    <property type="entry name" value="EsxAB dimer-like"/>
    <property type="match status" value="1"/>
</dbReference>
<evidence type="ECO:0000313" key="3">
    <source>
        <dbReference type="Proteomes" id="UP000006057"/>
    </source>
</evidence>
<dbReference type="PATRIC" id="fig|710421.3.peg.4932"/>
<dbReference type="AlphaFoldDB" id="I4BQT4"/>
<dbReference type="InterPro" id="IPR010310">
    <property type="entry name" value="T7SS_ESAT-6-like"/>
</dbReference>
<dbReference type="EMBL" id="CP003053">
    <property type="protein sequence ID" value="AFM19641.1"/>
    <property type="molecule type" value="Genomic_DNA"/>
</dbReference>
<dbReference type="Proteomes" id="UP000006057">
    <property type="component" value="Chromosome"/>
</dbReference>
<gene>
    <name evidence="2" type="ordered locus">Mycch_4949</name>
</gene>
<reference evidence="2 3" key="1">
    <citation type="submission" date="2012-06" db="EMBL/GenBank/DDBJ databases">
        <title>Complete sequence of chromosome of Mycobacterium chubuense NBB4.</title>
        <authorList>
            <consortium name="US DOE Joint Genome Institute"/>
            <person name="Lucas S."/>
            <person name="Han J."/>
            <person name="Lapidus A."/>
            <person name="Cheng J.-F."/>
            <person name="Goodwin L."/>
            <person name="Pitluck S."/>
            <person name="Peters L."/>
            <person name="Mikhailova N."/>
            <person name="Teshima H."/>
            <person name="Detter J.C."/>
            <person name="Han C."/>
            <person name="Tapia R."/>
            <person name="Land M."/>
            <person name="Hauser L."/>
            <person name="Kyrpides N."/>
            <person name="Ivanova N."/>
            <person name="Pagani I."/>
            <person name="Mattes T."/>
            <person name="Holmes A."/>
            <person name="Rutledge P."/>
            <person name="Paulsen I."/>
            <person name="Coleman N."/>
            <person name="Woyke T."/>
        </authorList>
    </citation>
    <scope>NUCLEOTIDE SEQUENCE [LARGE SCALE GENOMIC DNA]</scope>
    <source>
        <strain evidence="2 3">NBB4</strain>
    </source>
</reference>
<protein>
    <recommendedName>
        <fullName evidence="1">ESAT-6-like protein</fullName>
    </recommendedName>
</protein>
<keyword evidence="3" id="KW-1185">Reference proteome</keyword>
<dbReference type="OrthoDB" id="4626392at2"/>